<evidence type="ECO:0000313" key="3">
    <source>
        <dbReference type="WBParaSite" id="nRc.2.0.1.t15445-RA"/>
    </source>
</evidence>
<proteinExistence type="predicted"/>
<evidence type="ECO:0000313" key="2">
    <source>
        <dbReference type="Proteomes" id="UP000887565"/>
    </source>
</evidence>
<name>A0A915INR8_ROMCU</name>
<evidence type="ECO:0000256" key="1">
    <source>
        <dbReference type="SAM" id="MobiDB-lite"/>
    </source>
</evidence>
<sequence>MLRRATLKKAQGNESSRQQGAEKAPGTMENGDMDFGGHIHYTYHSILMKAEVPKFFSDFDERDEPKKGDRY</sequence>
<feature type="region of interest" description="Disordered" evidence="1">
    <location>
        <begin position="1"/>
        <end position="32"/>
    </location>
</feature>
<organism evidence="2 3">
    <name type="scientific">Romanomermis culicivorax</name>
    <name type="common">Nematode worm</name>
    <dbReference type="NCBI Taxonomy" id="13658"/>
    <lineage>
        <taxon>Eukaryota</taxon>
        <taxon>Metazoa</taxon>
        <taxon>Ecdysozoa</taxon>
        <taxon>Nematoda</taxon>
        <taxon>Enoplea</taxon>
        <taxon>Dorylaimia</taxon>
        <taxon>Mermithida</taxon>
        <taxon>Mermithoidea</taxon>
        <taxon>Mermithidae</taxon>
        <taxon>Romanomermis</taxon>
    </lineage>
</organism>
<protein>
    <submittedName>
        <fullName evidence="3">Uncharacterized protein</fullName>
    </submittedName>
</protein>
<keyword evidence="2" id="KW-1185">Reference proteome</keyword>
<reference evidence="3" key="1">
    <citation type="submission" date="2022-11" db="UniProtKB">
        <authorList>
            <consortium name="WormBaseParasite"/>
        </authorList>
    </citation>
    <scope>IDENTIFICATION</scope>
</reference>
<dbReference type="Proteomes" id="UP000887565">
    <property type="component" value="Unplaced"/>
</dbReference>
<dbReference type="AlphaFoldDB" id="A0A915INR8"/>
<dbReference type="WBParaSite" id="nRc.2.0.1.t15445-RA">
    <property type="protein sequence ID" value="nRc.2.0.1.t15445-RA"/>
    <property type="gene ID" value="nRc.2.0.1.g15445"/>
</dbReference>
<accession>A0A915INR8</accession>